<gene>
    <name evidence="1" type="ORF">SAMN06295955_11135</name>
</gene>
<dbReference type="AlphaFoldDB" id="A0A239JU51"/>
<protein>
    <submittedName>
        <fullName evidence="1">Uncharacterized protein</fullName>
    </submittedName>
</protein>
<keyword evidence="2" id="KW-1185">Reference proteome</keyword>
<organism evidence="1 2">
    <name type="scientific">Sphingopyxis indica</name>
    <dbReference type="NCBI Taxonomy" id="436663"/>
    <lineage>
        <taxon>Bacteria</taxon>
        <taxon>Pseudomonadati</taxon>
        <taxon>Pseudomonadota</taxon>
        <taxon>Alphaproteobacteria</taxon>
        <taxon>Sphingomonadales</taxon>
        <taxon>Sphingomonadaceae</taxon>
        <taxon>Sphingopyxis</taxon>
    </lineage>
</organism>
<proteinExistence type="predicted"/>
<evidence type="ECO:0000313" key="2">
    <source>
        <dbReference type="Proteomes" id="UP000198339"/>
    </source>
</evidence>
<dbReference type="OrthoDB" id="7508400at2"/>
<dbReference type="RefSeq" id="WP_141133997.1">
    <property type="nucleotide sequence ID" value="NZ_FZPA01000011.1"/>
</dbReference>
<name>A0A239JU51_9SPHN</name>
<accession>A0A239JU51</accession>
<dbReference type="Proteomes" id="UP000198339">
    <property type="component" value="Unassembled WGS sequence"/>
</dbReference>
<evidence type="ECO:0000313" key="1">
    <source>
        <dbReference type="EMBL" id="SNT08404.1"/>
    </source>
</evidence>
<sequence>MSDDGHPTKNQGLQKLSEAMRNAGLLNPVFRDNVFGSATNALKEHSERWARIMEPLKLKPPIIPDLSAWTKAQSELGNVFSDFVKRFEAFNFKRVFSAFDWLIEEGRKAAMVEKSGWLPHHTTPFDLLESDGMEQGQVADLIAEYYAKEWAAVEQAFLAKLADYDVDEEAKETMSEALMAHQQGMFRVAPRLLFPEIERVCSDAFFDGKRTITVPTKNGKQSRLRITRLKEVWEMVREMPLGDLAAYEYSWQLFRKVEEHLYDEVGDDEAAREKYRTDPVPNRHGALHGIICYKTQQTSLNTIIMADFIFHLVSQLKKYAVEEITVDEAGQPGAR</sequence>
<dbReference type="EMBL" id="FZPA01000011">
    <property type="protein sequence ID" value="SNT08404.1"/>
    <property type="molecule type" value="Genomic_DNA"/>
</dbReference>
<reference evidence="1 2" key="1">
    <citation type="submission" date="2017-06" db="EMBL/GenBank/DDBJ databases">
        <authorList>
            <person name="Kim H.J."/>
            <person name="Triplett B.A."/>
        </authorList>
    </citation>
    <scope>NUCLEOTIDE SEQUENCE [LARGE SCALE GENOMIC DNA]</scope>
    <source>
        <strain evidence="1 2">DS15</strain>
    </source>
</reference>